<evidence type="ECO:0000256" key="6">
    <source>
        <dbReference type="RuleBase" id="RU363042"/>
    </source>
</evidence>
<feature type="transmembrane region" description="Helical" evidence="6">
    <location>
        <begin position="118"/>
        <end position="142"/>
    </location>
</feature>
<dbReference type="EC" id="2.3.2.3" evidence="6"/>
<evidence type="ECO:0000256" key="2">
    <source>
        <dbReference type="ARBA" id="ARBA00022475"/>
    </source>
</evidence>
<dbReference type="PANTHER" id="PTHR37693">
    <property type="entry name" value="PHOSPHATIDYLGLYCEROL LYSYLTRANSFERASE"/>
    <property type="match status" value="1"/>
</dbReference>
<comment type="subcellular location">
    <subcellularLocation>
        <location evidence="1 6">Cell membrane</location>
        <topology evidence="1 6">Multi-pass membrane protein</topology>
    </subcellularLocation>
</comment>
<dbReference type="Pfam" id="PF03706">
    <property type="entry name" value="LPG_synthase_TM"/>
    <property type="match status" value="1"/>
</dbReference>
<dbReference type="Proteomes" id="UP001299235">
    <property type="component" value="Unassembled WGS sequence"/>
</dbReference>
<comment type="caution">
    <text evidence="7">The sequence shown here is derived from an EMBL/GenBank/DDBJ whole genome shotgun (WGS) entry which is preliminary data.</text>
</comment>
<evidence type="ECO:0000256" key="1">
    <source>
        <dbReference type="ARBA" id="ARBA00004651"/>
    </source>
</evidence>
<keyword evidence="5 6" id="KW-0472">Membrane</keyword>
<gene>
    <name evidence="6" type="primary">mprF</name>
    <name evidence="7" type="ORF">LKD42_07630</name>
</gene>
<keyword evidence="4 6" id="KW-1133">Transmembrane helix</keyword>
<dbReference type="InterPro" id="IPR022791">
    <property type="entry name" value="L-PG_synthase/AglD"/>
</dbReference>
<feature type="transmembrane region" description="Helical" evidence="6">
    <location>
        <begin position="154"/>
        <end position="176"/>
    </location>
</feature>
<protein>
    <recommendedName>
        <fullName evidence="6">Phosphatidylglycerol lysyltransferase</fullName>
        <ecNumber evidence="6">2.3.2.3</ecNumber>
    </recommendedName>
    <alternativeName>
        <fullName evidence="6">Lysylphosphatidylglycerol synthase</fullName>
    </alternativeName>
</protein>
<evidence type="ECO:0000256" key="3">
    <source>
        <dbReference type="ARBA" id="ARBA00022692"/>
    </source>
</evidence>
<organism evidence="7 8">
    <name type="scientific">Hominisplanchenecus faecis</name>
    <dbReference type="NCBI Taxonomy" id="2885351"/>
    <lineage>
        <taxon>Bacteria</taxon>
        <taxon>Bacillati</taxon>
        <taxon>Bacillota</taxon>
        <taxon>Clostridia</taxon>
        <taxon>Lachnospirales</taxon>
        <taxon>Lachnospiraceae</taxon>
        <taxon>Hominisplanchenecus</taxon>
    </lineage>
</organism>
<reference evidence="7 8" key="1">
    <citation type="submission" date="2021-10" db="EMBL/GenBank/DDBJ databases">
        <title>Anaerobic single-cell dispensing facilitates the cultivation of human gut bacteria.</title>
        <authorList>
            <person name="Afrizal A."/>
        </authorList>
    </citation>
    <scope>NUCLEOTIDE SEQUENCE [LARGE SCALE GENOMIC DNA]</scope>
    <source>
        <strain evidence="7 8">CLA-AA-H246</strain>
    </source>
</reference>
<feature type="transmembrane region" description="Helical" evidence="6">
    <location>
        <begin position="314"/>
        <end position="334"/>
    </location>
</feature>
<proteinExistence type="inferred from homology"/>
<sequence length="350" mass="38976">MNRKNLISAAFFLLLLTATIVVIFQGNDMNTVVAAMQTLSPVYLVAAALTALFFTSAEGIMIWYLLDSLEGKTPLFSCIKYSFVGFFYSGITPSATGGQPMQLYYMQKEGHKVSDSSVVLMTVAVVYKLVLALMGVAILLFYRTQLMGYLGNYIYLYYLGLFLNTALVVILLFVMISPRCFKSLVLGGEAVLKKLHILKKSGKRKEKLIEMADQYHEAVVFLIGHKNKIAFVLILTFIQRCSVFFMTWLIYKGMGLTGESVLSIMILQASVYIAVDMLPLPGAQGITEIMYKASFGQVFKGALLPASMCLTRGLNFYFLLIVSAVTAMYCHFSVRRKGLKGSWRSEEAKS</sequence>
<keyword evidence="6" id="KW-0808">Transferase</keyword>
<dbReference type="RefSeq" id="WP_248835314.1">
    <property type="nucleotide sequence ID" value="NZ_JAJEQE010000021.1"/>
</dbReference>
<comment type="similarity">
    <text evidence="6">Belongs to the LPG synthase family.</text>
</comment>
<feature type="transmembrane region" description="Helical" evidence="6">
    <location>
        <begin position="258"/>
        <end position="275"/>
    </location>
</feature>
<evidence type="ECO:0000313" key="7">
    <source>
        <dbReference type="EMBL" id="MCC2149126.1"/>
    </source>
</evidence>
<feature type="transmembrane region" description="Helical" evidence="6">
    <location>
        <begin position="44"/>
        <end position="66"/>
    </location>
</feature>
<feature type="transmembrane region" description="Helical" evidence="6">
    <location>
        <begin position="78"/>
        <end position="98"/>
    </location>
</feature>
<comment type="catalytic activity">
    <reaction evidence="6">
        <text>L-lysyl-tRNA(Lys) + a 1,2-diacyl-sn-glycero-3-phospho-(1'-sn-glycerol) = a 1,2-diacyl-sn-glycero-3-phospho-1'-(3'-O-L-lysyl)-sn-glycerol + tRNA(Lys)</text>
        <dbReference type="Rhea" id="RHEA:10668"/>
        <dbReference type="Rhea" id="RHEA-COMP:9696"/>
        <dbReference type="Rhea" id="RHEA-COMP:9697"/>
        <dbReference type="ChEBI" id="CHEBI:64716"/>
        <dbReference type="ChEBI" id="CHEBI:75792"/>
        <dbReference type="ChEBI" id="CHEBI:78442"/>
        <dbReference type="ChEBI" id="CHEBI:78529"/>
        <dbReference type="EC" id="2.3.2.3"/>
    </reaction>
</comment>
<keyword evidence="6" id="KW-0443">Lipid metabolism</keyword>
<feature type="transmembrane region" description="Helical" evidence="6">
    <location>
        <begin position="229"/>
        <end position="251"/>
    </location>
</feature>
<dbReference type="EMBL" id="JAJEQE010000021">
    <property type="protein sequence ID" value="MCC2149126.1"/>
    <property type="molecule type" value="Genomic_DNA"/>
</dbReference>
<evidence type="ECO:0000256" key="4">
    <source>
        <dbReference type="ARBA" id="ARBA00022989"/>
    </source>
</evidence>
<dbReference type="PANTHER" id="PTHR37693:SF1">
    <property type="entry name" value="INTEGRAL MEMBRANE PROTEIN"/>
    <property type="match status" value="1"/>
</dbReference>
<accession>A0ABS8EVA6</accession>
<evidence type="ECO:0000256" key="5">
    <source>
        <dbReference type="ARBA" id="ARBA00023136"/>
    </source>
</evidence>
<keyword evidence="8" id="KW-1185">Reference proteome</keyword>
<keyword evidence="2" id="KW-1003">Cell membrane</keyword>
<comment type="function">
    <text evidence="6">Catalyzes the transfer of a lysyl group from L-lysyl-tRNA(Lys) to membrane-bound phosphatidylglycerol (PG), which produces lysylphosphatidylglycerol (LPG), a major component of the bacterial membrane with a positive net charge. LPG synthesis contributes to bacterial virulence as it is involved in the resistance mechanism against cationic antimicrobial peptides (CAMP) produces by the host's immune system (defensins, cathelicidins) and by the competing microorganisms.</text>
</comment>
<name>A0ABS8EVA6_9FIRM</name>
<evidence type="ECO:0000313" key="8">
    <source>
        <dbReference type="Proteomes" id="UP001299235"/>
    </source>
</evidence>
<keyword evidence="3 6" id="KW-0812">Transmembrane</keyword>
<dbReference type="NCBIfam" id="TIGR00374">
    <property type="entry name" value="flippase-like domain"/>
    <property type="match status" value="1"/>
</dbReference>
<keyword evidence="6" id="KW-0046">Antibiotic resistance</keyword>